<keyword evidence="1 4" id="KW-0808">Transferase</keyword>
<protein>
    <submittedName>
        <fullName evidence="4">N-acetyltransferase family protein</fullName>
    </submittedName>
</protein>
<dbReference type="InterPro" id="IPR000182">
    <property type="entry name" value="GNAT_dom"/>
</dbReference>
<dbReference type="PROSITE" id="PS51186">
    <property type="entry name" value="GNAT"/>
    <property type="match status" value="1"/>
</dbReference>
<dbReference type="PANTHER" id="PTHR43072">
    <property type="entry name" value="N-ACETYLTRANSFERASE"/>
    <property type="match status" value="1"/>
</dbReference>
<dbReference type="PANTHER" id="PTHR43072:SF23">
    <property type="entry name" value="UPF0039 PROTEIN C11D3.02C"/>
    <property type="match status" value="1"/>
</dbReference>
<proteinExistence type="predicted"/>
<accession>A0A494YZA2</accession>
<sequence>MIRIREAAIDDLPALLEIYNYAICNLTATFDLQEQTLEDRKKWFEHHGAEYPLIVAEEDENVIGYSSLSPFNEKLAYSATSEVSIYIAPNQQGKGVGSLLMQQILKQARQLNYHTVISGITGGNGASIHLHEKFGFVLAGTLREVGNKFDEWQDVHYYQLILRD</sequence>
<dbReference type="Pfam" id="PF00583">
    <property type="entry name" value="Acetyltransf_1"/>
    <property type="match status" value="1"/>
</dbReference>
<keyword evidence="2" id="KW-0012">Acyltransferase</keyword>
<dbReference type="SUPFAM" id="SSF55729">
    <property type="entry name" value="Acyl-CoA N-acyltransferases (Nat)"/>
    <property type="match status" value="1"/>
</dbReference>
<evidence type="ECO:0000313" key="4">
    <source>
        <dbReference type="EMBL" id="RKQ15547.1"/>
    </source>
</evidence>
<dbReference type="InterPro" id="IPR016181">
    <property type="entry name" value="Acyl_CoA_acyltransferase"/>
</dbReference>
<evidence type="ECO:0000313" key="5">
    <source>
        <dbReference type="Proteomes" id="UP000281813"/>
    </source>
</evidence>
<dbReference type="Proteomes" id="UP000281813">
    <property type="component" value="Unassembled WGS sequence"/>
</dbReference>
<dbReference type="OrthoDB" id="9798006at2"/>
<dbReference type="CDD" id="cd04301">
    <property type="entry name" value="NAT_SF"/>
    <property type="match status" value="1"/>
</dbReference>
<dbReference type="EMBL" id="RBZO01000013">
    <property type="protein sequence ID" value="RKQ15547.1"/>
    <property type="molecule type" value="Genomic_DNA"/>
</dbReference>
<organism evidence="4 5">
    <name type="scientific">Oceanobacillus bengalensis</name>
    <dbReference type="NCBI Taxonomy" id="1435466"/>
    <lineage>
        <taxon>Bacteria</taxon>
        <taxon>Bacillati</taxon>
        <taxon>Bacillota</taxon>
        <taxon>Bacilli</taxon>
        <taxon>Bacillales</taxon>
        <taxon>Bacillaceae</taxon>
        <taxon>Oceanobacillus</taxon>
    </lineage>
</organism>
<dbReference type="AlphaFoldDB" id="A0A494YZA2"/>
<evidence type="ECO:0000256" key="2">
    <source>
        <dbReference type="ARBA" id="ARBA00023315"/>
    </source>
</evidence>
<comment type="caution">
    <text evidence="4">The sequence shown here is derived from an EMBL/GenBank/DDBJ whole genome shotgun (WGS) entry which is preliminary data.</text>
</comment>
<dbReference type="RefSeq" id="WP_121131277.1">
    <property type="nucleotide sequence ID" value="NZ_JBHUFK010000043.1"/>
</dbReference>
<feature type="domain" description="N-acetyltransferase" evidence="3">
    <location>
        <begin position="2"/>
        <end position="164"/>
    </location>
</feature>
<evidence type="ECO:0000256" key="1">
    <source>
        <dbReference type="ARBA" id="ARBA00022679"/>
    </source>
</evidence>
<name>A0A494YZA2_9BACI</name>
<dbReference type="Gene3D" id="3.40.630.30">
    <property type="match status" value="1"/>
</dbReference>
<keyword evidence="5" id="KW-1185">Reference proteome</keyword>
<gene>
    <name evidence="4" type="ORF">D8M05_09765</name>
</gene>
<evidence type="ECO:0000259" key="3">
    <source>
        <dbReference type="PROSITE" id="PS51186"/>
    </source>
</evidence>
<dbReference type="GO" id="GO:0016747">
    <property type="term" value="F:acyltransferase activity, transferring groups other than amino-acyl groups"/>
    <property type="evidence" value="ECO:0007669"/>
    <property type="project" value="InterPro"/>
</dbReference>
<reference evidence="4 5" key="1">
    <citation type="journal article" date="2015" name="Antonie Van Leeuwenhoek">
        <title>Oceanobacillus bengalensis sp. nov., a bacterium isolated from seawater of the Bay of Bengal.</title>
        <authorList>
            <person name="Yongchang O."/>
            <person name="Xiang W."/>
            <person name="Wang G."/>
        </authorList>
    </citation>
    <scope>NUCLEOTIDE SEQUENCE [LARGE SCALE GENOMIC DNA]</scope>
    <source>
        <strain evidence="4 5">MCCC 1K00260</strain>
    </source>
</reference>